<reference evidence="2" key="1">
    <citation type="journal article" date="2019" name="Int. J. Syst. Evol. Microbiol.">
        <title>The Global Catalogue of Microorganisms (GCM) 10K type strain sequencing project: providing services to taxonomists for standard genome sequencing and annotation.</title>
        <authorList>
            <consortium name="The Broad Institute Genomics Platform"/>
            <consortium name="The Broad Institute Genome Sequencing Center for Infectious Disease"/>
            <person name="Wu L."/>
            <person name="Ma J."/>
        </authorList>
    </citation>
    <scope>NUCLEOTIDE SEQUENCE [LARGE SCALE GENOMIC DNA]</scope>
    <source>
        <strain evidence="2">JCM 18015</strain>
    </source>
</reference>
<evidence type="ECO:0000313" key="1">
    <source>
        <dbReference type="EMBL" id="GAA5068138.1"/>
    </source>
</evidence>
<keyword evidence="2" id="KW-1185">Reference proteome</keyword>
<sequence length="104" mass="10640">MKTPLTIATATLAAIGLAGCMEMGGDMGMDPGPGNSAEADARAACVRDTRAETGNPDVRVQSSSFSEAGTEVIMLVGGTGTWRCIAYRDGTTAGIMSMTNEGYL</sequence>
<accession>A0ABP9KYV8</accession>
<evidence type="ECO:0000313" key="2">
    <source>
        <dbReference type="Proteomes" id="UP001499910"/>
    </source>
</evidence>
<name>A0ABP9KYV8_9RHOB</name>
<dbReference type="RefSeq" id="WP_259546487.1">
    <property type="nucleotide sequence ID" value="NZ_BAABHW010000001.1"/>
</dbReference>
<organism evidence="1 2">
    <name type="scientific">[Roseibacterium] beibuensis</name>
    <dbReference type="NCBI Taxonomy" id="1193142"/>
    <lineage>
        <taxon>Bacteria</taxon>
        <taxon>Pseudomonadati</taxon>
        <taxon>Pseudomonadota</taxon>
        <taxon>Alphaproteobacteria</taxon>
        <taxon>Rhodobacterales</taxon>
        <taxon>Roseobacteraceae</taxon>
        <taxon>Roseicyclus</taxon>
    </lineage>
</organism>
<protein>
    <recommendedName>
        <fullName evidence="3">Lipoprotein</fullName>
    </recommendedName>
</protein>
<dbReference type="Proteomes" id="UP001499910">
    <property type="component" value="Unassembled WGS sequence"/>
</dbReference>
<dbReference type="PROSITE" id="PS51257">
    <property type="entry name" value="PROKAR_LIPOPROTEIN"/>
    <property type="match status" value="1"/>
</dbReference>
<proteinExistence type="predicted"/>
<gene>
    <name evidence="1" type="ORF">GCM10023209_08410</name>
</gene>
<comment type="caution">
    <text evidence="1">The sequence shown here is derived from an EMBL/GenBank/DDBJ whole genome shotgun (WGS) entry which is preliminary data.</text>
</comment>
<dbReference type="EMBL" id="BAABHW010000001">
    <property type="protein sequence ID" value="GAA5068138.1"/>
    <property type="molecule type" value="Genomic_DNA"/>
</dbReference>
<evidence type="ECO:0008006" key="3">
    <source>
        <dbReference type="Google" id="ProtNLM"/>
    </source>
</evidence>